<evidence type="ECO:0000313" key="2">
    <source>
        <dbReference type="EMBL" id="MFC5456638.1"/>
    </source>
</evidence>
<keyword evidence="1" id="KW-1133">Transmembrane helix</keyword>
<dbReference type="EMBL" id="JBHSMQ010000006">
    <property type="protein sequence ID" value="MFC5456638.1"/>
    <property type="molecule type" value="Genomic_DNA"/>
</dbReference>
<proteinExistence type="predicted"/>
<feature type="transmembrane region" description="Helical" evidence="1">
    <location>
        <begin position="62"/>
        <end position="83"/>
    </location>
</feature>
<dbReference type="RefSeq" id="WP_377169076.1">
    <property type="nucleotide sequence ID" value="NZ_JBHSMQ010000006.1"/>
</dbReference>
<dbReference type="Proteomes" id="UP001596052">
    <property type="component" value="Unassembled WGS sequence"/>
</dbReference>
<feature type="transmembrane region" description="Helical" evidence="1">
    <location>
        <begin position="186"/>
        <end position="207"/>
    </location>
</feature>
<accession>A0ABW0KV71</accession>
<evidence type="ECO:0000256" key="1">
    <source>
        <dbReference type="SAM" id="Phobius"/>
    </source>
</evidence>
<feature type="transmembrane region" description="Helical" evidence="1">
    <location>
        <begin position="103"/>
        <end position="124"/>
    </location>
</feature>
<comment type="caution">
    <text evidence="2">The sequence shown here is derived from an EMBL/GenBank/DDBJ whole genome shotgun (WGS) entry which is preliminary data.</text>
</comment>
<gene>
    <name evidence="2" type="ORF">ACFQDI_17360</name>
</gene>
<keyword evidence="3" id="KW-1185">Reference proteome</keyword>
<keyword evidence="1" id="KW-0812">Transmembrane</keyword>
<feature type="transmembrane region" description="Helical" evidence="1">
    <location>
        <begin position="12"/>
        <end position="33"/>
    </location>
</feature>
<evidence type="ECO:0008006" key="4">
    <source>
        <dbReference type="Google" id="ProtNLM"/>
    </source>
</evidence>
<sequence>MNSNTPSAHAIPLWLKLAYTAFMAVLIPVYWYHYGPTNFLYFCDIALVFTLFGIWRESPLLLSLPAVGILMPQALWCVDFAAQLCGFKMTGMTAYMVDETKPLFLRSLSLFHGWLPFLLAWLVFRLGYDRRALKGWTVVASASCLVAYFWMPKAGAILSDPNLPRNVNYVFGMDDAHPQTWMSPELYLVTWLALLIFVVFVPTHFVLKKICPTPEQAAAKRA</sequence>
<name>A0ABW0KV71_9BACT</name>
<organism evidence="2 3">
    <name type="scientific">Prosthecobacter fluviatilis</name>
    <dbReference type="NCBI Taxonomy" id="445931"/>
    <lineage>
        <taxon>Bacteria</taxon>
        <taxon>Pseudomonadati</taxon>
        <taxon>Verrucomicrobiota</taxon>
        <taxon>Verrucomicrobiia</taxon>
        <taxon>Verrucomicrobiales</taxon>
        <taxon>Verrucomicrobiaceae</taxon>
        <taxon>Prosthecobacter</taxon>
    </lineage>
</organism>
<protein>
    <recommendedName>
        <fullName evidence="4">Membrane-associated protein</fullName>
    </recommendedName>
</protein>
<feature type="transmembrane region" description="Helical" evidence="1">
    <location>
        <begin position="133"/>
        <end position="151"/>
    </location>
</feature>
<keyword evidence="1" id="KW-0472">Membrane</keyword>
<feature type="transmembrane region" description="Helical" evidence="1">
    <location>
        <begin position="39"/>
        <end position="55"/>
    </location>
</feature>
<reference evidence="3" key="1">
    <citation type="journal article" date="2019" name="Int. J. Syst. Evol. Microbiol.">
        <title>The Global Catalogue of Microorganisms (GCM) 10K type strain sequencing project: providing services to taxonomists for standard genome sequencing and annotation.</title>
        <authorList>
            <consortium name="The Broad Institute Genomics Platform"/>
            <consortium name="The Broad Institute Genome Sequencing Center for Infectious Disease"/>
            <person name="Wu L."/>
            <person name="Ma J."/>
        </authorList>
    </citation>
    <scope>NUCLEOTIDE SEQUENCE [LARGE SCALE GENOMIC DNA]</scope>
    <source>
        <strain evidence="3">CGMCC 4.1469</strain>
    </source>
</reference>
<evidence type="ECO:0000313" key="3">
    <source>
        <dbReference type="Proteomes" id="UP001596052"/>
    </source>
</evidence>